<protein>
    <submittedName>
        <fullName evidence="6">MurR/RpiR family transcriptional regulator</fullName>
    </submittedName>
</protein>
<sequence>MVGKAFDRVLAIKDLATKTERKLIDGLLKIDKGELIYLSITELSARLKIAEATVVRFCKKLGYNGFQDFKLSLSQELGMVDSTAVNSVVKRVALQMTDAITETSRSLSYDRCLEIAQLMINANKIGAFGVGNSAITAMEVSNVLARIGISVTATPDSHLQAMIASNMTERDVVILISVSGSTKDIIDVAEIAKKNGVKIVVITCYDHSPLAKYADYVLFSTRREAAYEGGSVSTIVSISYIVNVLYNAIYEKLGPDAYERTMRAASSVANKSM</sequence>
<dbReference type="PANTHER" id="PTHR30514:SF1">
    <property type="entry name" value="HTH-TYPE TRANSCRIPTIONAL REGULATOR HEXR-RELATED"/>
    <property type="match status" value="1"/>
</dbReference>
<dbReference type="Gene3D" id="3.40.50.10490">
    <property type="entry name" value="Glucose-6-phosphate isomerase like protein, domain 1"/>
    <property type="match status" value="1"/>
</dbReference>
<reference evidence="6" key="2">
    <citation type="journal article" date="2021" name="PeerJ">
        <title>Extensive microbial diversity within the chicken gut microbiome revealed by metagenomics and culture.</title>
        <authorList>
            <person name="Gilroy R."/>
            <person name="Ravi A."/>
            <person name="Getino M."/>
            <person name="Pursley I."/>
            <person name="Horton D.L."/>
            <person name="Alikhan N.F."/>
            <person name="Baker D."/>
            <person name="Gharbi K."/>
            <person name="Hall N."/>
            <person name="Watson M."/>
            <person name="Adriaenssens E.M."/>
            <person name="Foster-Nyarko E."/>
            <person name="Jarju S."/>
            <person name="Secka A."/>
            <person name="Antonio M."/>
            <person name="Oren A."/>
            <person name="Chaudhuri R.R."/>
            <person name="La Ragione R."/>
            <person name="Hildebrand F."/>
            <person name="Pallen M.J."/>
        </authorList>
    </citation>
    <scope>NUCLEOTIDE SEQUENCE</scope>
    <source>
        <strain evidence="6">CHK121-14286</strain>
    </source>
</reference>
<dbReference type="Pfam" id="PF01380">
    <property type="entry name" value="SIS"/>
    <property type="match status" value="1"/>
</dbReference>
<dbReference type="GO" id="GO:0003700">
    <property type="term" value="F:DNA-binding transcription factor activity"/>
    <property type="evidence" value="ECO:0007669"/>
    <property type="project" value="InterPro"/>
</dbReference>
<evidence type="ECO:0000259" key="4">
    <source>
        <dbReference type="PROSITE" id="PS51071"/>
    </source>
</evidence>
<feature type="domain" description="HTH rpiR-type" evidence="4">
    <location>
        <begin position="3"/>
        <end position="80"/>
    </location>
</feature>
<evidence type="ECO:0000256" key="3">
    <source>
        <dbReference type="ARBA" id="ARBA00023163"/>
    </source>
</evidence>
<dbReference type="SUPFAM" id="SSF53697">
    <property type="entry name" value="SIS domain"/>
    <property type="match status" value="1"/>
</dbReference>
<gene>
    <name evidence="6" type="ORF">IAC95_00660</name>
</gene>
<keyword evidence="3" id="KW-0804">Transcription</keyword>
<dbReference type="InterPro" id="IPR001347">
    <property type="entry name" value="SIS_dom"/>
</dbReference>
<comment type="caution">
    <text evidence="6">The sequence shown here is derived from an EMBL/GenBank/DDBJ whole genome shotgun (WGS) entry which is preliminary data.</text>
</comment>
<proteinExistence type="predicted"/>
<dbReference type="InterPro" id="IPR000281">
    <property type="entry name" value="HTH_RpiR"/>
</dbReference>
<dbReference type="PROSITE" id="PS51071">
    <property type="entry name" value="HTH_RPIR"/>
    <property type="match status" value="1"/>
</dbReference>
<dbReference type="GO" id="GO:0097367">
    <property type="term" value="F:carbohydrate derivative binding"/>
    <property type="evidence" value="ECO:0007669"/>
    <property type="project" value="InterPro"/>
</dbReference>
<organism evidence="6 7">
    <name type="scientific">Candidatus Fimimonas gallinarum</name>
    <dbReference type="NCBI Taxonomy" id="2840821"/>
    <lineage>
        <taxon>Bacteria</taxon>
        <taxon>Pseudomonadati</taxon>
        <taxon>Myxococcota</taxon>
        <taxon>Myxococcia</taxon>
        <taxon>Myxococcales</taxon>
        <taxon>Cystobacterineae</taxon>
        <taxon>Myxococcaceae</taxon>
        <taxon>Myxococcaceae incertae sedis</taxon>
        <taxon>Candidatus Fimimonas</taxon>
    </lineage>
</organism>
<dbReference type="SUPFAM" id="SSF46689">
    <property type="entry name" value="Homeodomain-like"/>
    <property type="match status" value="1"/>
</dbReference>
<dbReference type="InterPro" id="IPR046348">
    <property type="entry name" value="SIS_dom_sf"/>
</dbReference>
<reference evidence="6" key="1">
    <citation type="submission" date="2020-10" db="EMBL/GenBank/DDBJ databases">
        <authorList>
            <person name="Gilroy R."/>
        </authorList>
    </citation>
    <scope>NUCLEOTIDE SEQUENCE</scope>
    <source>
        <strain evidence="6">CHK121-14286</strain>
    </source>
</reference>
<dbReference type="InterPro" id="IPR035472">
    <property type="entry name" value="RpiR-like_SIS"/>
</dbReference>
<evidence type="ECO:0000259" key="5">
    <source>
        <dbReference type="PROSITE" id="PS51464"/>
    </source>
</evidence>
<evidence type="ECO:0000313" key="6">
    <source>
        <dbReference type="EMBL" id="HIR65392.1"/>
    </source>
</evidence>
<keyword evidence="1" id="KW-0805">Transcription regulation</keyword>
<dbReference type="InterPro" id="IPR047640">
    <property type="entry name" value="RpiR-like"/>
</dbReference>
<dbReference type="PROSITE" id="PS51464">
    <property type="entry name" value="SIS"/>
    <property type="match status" value="1"/>
</dbReference>
<evidence type="ECO:0000256" key="2">
    <source>
        <dbReference type="ARBA" id="ARBA00023125"/>
    </source>
</evidence>
<dbReference type="InterPro" id="IPR009057">
    <property type="entry name" value="Homeodomain-like_sf"/>
</dbReference>
<dbReference type="Pfam" id="PF01418">
    <property type="entry name" value="HTH_6"/>
    <property type="match status" value="1"/>
</dbReference>
<dbReference type="GO" id="GO:1901135">
    <property type="term" value="P:carbohydrate derivative metabolic process"/>
    <property type="evidence" value="ECO:0007669"/>
    <property type="project" value="InterPro"/>
</dbReference>
<dbReference type="Gene3D" id="1.10.10.10">
    <property type="entry name" value="Winged helix-like DNA-binding domain superfamily/Winged helix DNA-binding domain"/>
    <property type="match status" value="1"/>
</dbReference>
<keyword evidence="2" id="KW-0238">DNA-binding</keyword>
<dbReference type="EMBL" id="DVHL01000007">
    <property type="protein sequence ID" value="HIR65392.1"/>
    <property type="molecule type" value="Genomic_DNA"/>
</dbReference>
<dbReference type="GO" id="GO:0003677">
    <property type="term" value="F:DNA binding"/>
    <property type="evidence" value="ECO:0007669"/>
    <property type="project" value="UniProtKB-KW"/>
</dbReference>
<dbReference type="CDD" id="cd05013">
    <property type="entry name" value="SIS_RpiR"/>
    <property type="match status" value="1"/>
</dbReference>
<dbReference type="PANTHER" id="PTHR30514">
    <property type="entry name" value="GLUCOKINASE"/>
    <property type="match status" value="1"/>
</dbReference>
<dbReference type="InterPro" id="IPR036388">
    <property type="entry name" value="WH-like_DNA-bd_sf"/>
</dbReference>
<evidence type="ECO:0000256" key="1">
    <source>
        <dbReference type="ARBA" id="ARBA00023015"/>
    </source>
</evidence>
<name>A0A9D1J808_9BACT</name>
<dbReference type="AlphaFoldDB" id="A0A9D1J808"/>
<evidence type="ECO:0000313" key="7">
    <source>
        <dbReference type="Proteomes" id="UP000824200"/>
    </source>
</evidence>
<feature type="domain" description="SIS" evidence="5">
    <location>
        <begin position="115"/>
        <end position="255"/>
    </location>
</feature>
<accession>A0A9D1J808</accession>
<dbReference type="Proteomes" id="UP000824200">
    <property type="component" value="Unassembled WGS sequence"/>
</dbReference>